<name>A0ABV7ZSZ8_9GAMM</name>
<evidence type="ECO:0000313" key="17">
    <source>
        <dbReference type="Proteomes" id="UP001595617"/>
    </source>
</evidence>
<comment type="catalytic activity">
    <reaction evidence="13 14 15">
        <text>protoporphyrinogen IX + 3 A = protoporphyrin IX + 3 AH2</text>
        <dbReference type="Rhea" id="RHEA:62000"/>
        <dbReference type="ChEBI" id="CHEBI:13193"/>
        <dbReference type="ChEBI" id="CHEBI:17499"/>
        <dbReference type="ChEBI" id="CHEBI:57306"/>
        <dbReference type="ChEBI" id="CHEBI:57307"/>
    </reaction>
</comment>
<comment type="similarity">
    <text evidence="3 14 15">Belongs to the HemJ family.</text>
</comment>
<organism evidence="16 17">
    <name type="scientific">Saccharospirillum mangrovi</name>
    <dbReference type="NCBI Taxonomy" id="2161747"/>
    <lineage>
        <taxon>Bacteria</taxon>
        <taxon>Pseudomonadati</taxon>
        <taxon>Pseudomonadota</taxon>
        <taxon>Gammaproteobacteria</taxon>
        <taxon>Oceanospirillales</taxon>
        <taxon>Saccharospirillaceae</taxon>
        <taxon>Saccharospirillum</taxon>
    </lineage>
</organism>
<dbReference type="InterPro" id="IPR005265">
    <property type="entry name" value="HemJ-like"/>
</dbReference>
<proteinExistence type="inferred from homology"/>
<evidence type="ECO:0000256" key="10">
    <source>
        <dbReference type="ARBA" id="ARBA00023002"/>
    </source>
</evidence>
<keyword evidence="7 14" id="KW-0812">Transmembrane</keyword>
<feature type="binding site" description="axial binding residue" evidence="14">
    <location>
        <position position="10"/>
    </location>
    <ligand>
        <name>heme</name>
        <dbReference type="ChEBI" id="CHEBI:30413"/>
    </ligand>
    <ligandPart>
        <name>Fe</name>
        <dbReference type="ChEBI" id="CHEBI:18248"/>
    </ligandPart>
</feature>
<feature type="transmembrane region" description="Helical" evidence="14">
    <location>
        <begin position="50"/>
        <end position="71"/>
    </location>
</feature>
<evidence type="ECO:0000256" key="5">
    <source>
        <dbReference type="ARBA" id="ARBA00022475"/>
    </source>
</evidence>
<evidence type="ECO:0000256" key="11">
    <source>
        <dbReference type="ARBA" id="ARBA00023004"/>
    </source>
</evidence>
<evidence type="ECO:0000256" key="15">
    <source>
        <dbReference type="PIRNR" id="PIRNR004638"/>
    </source>
</evidence>
<keyword evidence="10 14" id="KW-0560">Oxidoreductase</keyword>
<dbReference type="HAMAP" id="MF_02239">
    <property type="entry name" value="HemJ"/>
    <property type="match status" value="1"/>
</dbReference>
<feature type="transmembrane region" description="Helical" evidence="14">
    <location>
        <begin position="116"/>
        <end position="138"/>
    </location>
</feature>
<comment type="subcellular location">
    <subcellularLocation>
        <location evidence="1 14">Cell membrane</location>
        <topology evidence="1 14">Multi-pass membrane protein</topology>
    </subcellularLocation>
</comment>
<evidence type="ECO:0000256" key="8">
    <source>
        <dbReference type="ARBA" id="ARBA00022723"/>
    </source>
</evidence>
<comment type="cofactor">
    <cofactor evidence="14 15">
        <name>heme b</name>
        <dbReference type="ChEBI" id="CHEBI:60344"/>
    </cofactor>
    <text evidence="14 15">Binds 1 heme b (iron(II)-protoporphyrin IX) group per subunit.</text>
</comment>
<dbReference type="PANTHER" id="PTHR40255:SF1">
    <property type="entry name" value="PROTOPORPHYRINOGEN IX OXIDASE"/>
    <property type="match status" value="1"/>
</dbReference>
<evidence type="ECO:0000256" key="12">
    <source>
        <dbReference type="ARBA" id="ARBA00023136"/>
    </source>
</evidence>
<evidence type="ECO:0000256" key="4">
    <source>
        <dbReference type="ARBA" id="ARBA00017504"/>
    </source>
</evidence>
<dbReference type="RefSeq" id="WP_380692439.1">
    <property type="nucleotide sequence ID" value="NZ_JBHRYR010000002.1"/>
</dbReference>
<dbReference type="EMBL" id="JBHRYR010000002">
    <property type="protein sequence ID" value="MFC3851305.1"/>
    <property type="molecule type" value="Genomic_DNA"/>
</dbReference>
<keyword evidence="5 14" id="KW-1003">Cell membrane</keyword>
<evidence type="ECO:0000256" key="7">
    <source>
        <dbReference type="ARBA" id="ARBA00022692"/>
    </source>
</evidence>
<evidence type="ECO:0000256" key="14">
    <source>
        <dbReference type="HAMAP-Rule" id="MF_02239"/>
    </source>
</evidence>
<dbReference type="PIRSF" id="PIRSF004638">
    <property type="entry name" value="UCP004638"/>
    <property type="match status" value="1"/>
</dbReference>
<feature type="binding site" description="axial binding residue" evidence="14">
    <location>
        <position position="85"/>
    </location>
    <ligand>
        <name>heme</name>
        <dbReference type="ChEBI" id="CHEBI:30413"/>
    </ligand>
    <ligandPart>
        <name>Fe</name>
        <dbReference type="ChEBI" id="CHEBI:18248"/>
    </ligandPart>
</feature>
<gene>
    <name evidence="16" type="primary">hemJ</name>
    <name evidence="16" type="ORF">ACFOOG_00555</name>
</gene>
<keyword evidence="6 14" id="KW-0349">Heme</keyword>
<evidence type="ECO:0000256" key="9">
    <source>
        <dbReference type="ARBA" id="ARBA00022989"/>
    </source>
</evidence>
<reference evidence="17" key="1">
    <citation type="journal article" date="2019" name="Int. J. Syst. Evol. Microbiol.">
        <title>The Global Catalogue of Microorganisms (GCM) 10K type strain sequencing project: providing services to taxonomists for standard genome sequencing and annotation.</title>
        <authorList>
            <consortium name="The Broad Institute Genomics Platform"/>
            <consortium name="The Broad Institute Genome Sequencing Center for Infectious Disease"/>
            <person name="Wu L."/>
            <person name="Ma J."/>
        </authorList>
    </citation>
    <scope>NUCLEOTIDE SEQUENCE [LARGE SCALE GENOMIC DNA]</scope>
    <source>
        <strain evidence="17">IBRC 10765</strain>
    </source>
</reference>
<evidence type="ECO:0000256" key="2">
    <source>
        <dbReference type="ARBA" id="ARBA00005073"/>
    </source>
</evidence>
<sequence length="141" mass="16651">MLYLVLKSLHIIAVISWFAGLFYLPRLFVYHAQTEDQLGHERFVVMERKLYRGIMTPAMIVTLVLGFWMLWLVPMWWTQGWMHAKLALVAVLVGYHHICLAHLKRFARGQNSKSHVYFRWFNEVPLLPLLGIVFLVVLKPF</sequence>
<dbReference type="NCBIfam" id="TIGR00701">
    <property type="entry name" value="protoporphyrinogen oxidase HemJ"/>
    <property type="match status" value="1"/>
</dbReference>
<feature type="transmembrane region" description="Helical" evidence="14">
    <location>
        <begin position="6"/>
        <end position="29"/>
    </location>
</feature>
<evidence type="ECO:0000313" key="16">
    <source>
        <dbReference type="EMBL" id="MFC3851305.1"/>
    </source>
</evidence>
<evidence type="ECO:0000256" key="13">
    <source>
        <dbReference type="ARBA" id="ARBA00048390"/>
    </source>
</evidence>
<comment type="pathway">
    <text evidence="2 14 15">Porphyrin-containing compound metabolism; protoporphyrin-IX biosynthesis; protoporphyrin-IX from protoporphyrinogen-IX: step 1/1.</text>
</comment>
<keyword evidence="12 14" id="KW-0472">Membrane</keyword>
<comment type="subunit">
    <text evidence="14">Homodimer.</text>
</comment>
<protein>
    <recommendedName>
        <fullName evidence="4 14">Protoporphyrinogen IX oxidase</fullName>
        <shortName evidence="14">PPO</shortName>
        <ecNumber evidence="14 15">1.3.99.-</ecNumber>
    </recommendedName>
</protein>
<evidence type="ECO:0000256" key="3">
    <source>
        <dbReference type="ARBA" id="ARBA00006501"/>
    </source>
</evidence>
<dbReference type="Pfam" id="PF03653">
    <property type="entry name" value="UPF0093"/>
    <property type="match status" value="1"/>
</dbReference>
<comment type="function">
    <text evidence="14 15">Catalyzes the oxidation of protoporphyrinogen IX to protoporphyrin IX.</text>
</comment>
<evidence type="ECO:0000256" key="1">
    <source>
        <dbReference type="ARBA" id="ARBA00004651"/>
    </source>
</evidence>
<dbReference type="EC" id="1.3.99.-" evidence="14 15"/>
<dbReference type="PANTHER" id="PTHR40255">
    <property type="entry name" value="UPF0093 MEMBRANE PROTEIN SLR1790"/>
    <property type="match status" value="1"/>
</dbReference>
<feature type="transmembrane region" description="Helical" evidence="14">
    <location>
        <begin position="83"/>
        <end position="104"/>
    </location>
</feature>
<keyword evidence="11 14" id="KW-0408">Iron</keyword>
<keyword evidence="8 14" id="KW-0479">Metal-binding</keyword>
<accession>A0ABV7ZSZ8</accession>
<evidence type="ECO:0000256" key="6">
    <source>
        <dbReference type="ARBA" id="ARBA00022617"/>
    </source>
</evidence>
<comment type="caution">
    <text evidence="16">The sequence shown here is derived from an EMBL/GenBank/DDBJ whole genome shotgun (WGS) entry which is preliminary data.</text>
</comment>
<dbReference type="Proteomes" id="UP001595617">
    <property type="component" value="Unassembled WGS sequence"/>
</dbReference>
<keyword evidence="9 14" id="KW-1133">Transmembrane helix</keyword>
<keyword evidence="17" id="KW-1185">Reference proteome</keyword>